<feature type="domain" description="Ubiquitin-like" evidence="1">
    <location>
        <begin position="81"/>
        <end position="157"/>
    </location>
</feature>
<sequence length="157" mass="17490">MDINIIMLNGTSHKMSVNPHDTVGSLKTRIQQELGVPSQTQKLVFINGVNTPLSDDSRPVRDYGVGPGASVSLLVIQPATVQVFLRNHKGKTSTYDITPDETVGHFKSRVKCREKILEDQQRLIHEDKEMSEPGSKLSDYKVQAMSTIYLTLRLRAG</sequence>
<protein>
    <recommendedName>
        <fullName evidence="1">Ubiquitin-like domain-containing protein</fullName>
    </recommendedName>
</protein>
<evidence type="ECO:0000313" key="2">
    <source>
        <dbReference type="EMBL" id="KAK9522748.1"/>
    </source>
</evidence>
<dbReference type="AlphaFoldDB" id="A0AAW1EJW2"/>
<dbReference type="EMBL" id="JBCEZU010000221">
    <property type="protein sequence ID" value="KAK9522748.1"/>
    <property type="molecule type" value="Genomic_DNA"/>
</dbReference>
<dbReference type="PRINTS" id="PR00348">
    <property type="entry name" value="UBIQUITIN"/>
</dbReference>
<dbReference type="PANTHER" id="PTHR10666">
    <property type="entry name" value="UBIQUITIN"/>
    <property type="match status" value="1"/>
</dbReference>
<dbReference type="PROSITE" id="PS50053">
    <property type="entry name" value="UBIQUITIN_2"/>
    <property type="match status" value="2"/>
</dbReference>
<dbReference type="Gene3D" id="3.10.20.90">
    <property type="entry name" value="Phosphatidylinositol 3-kinase Catalytic Subunit, Chain A, domain 1"/>
    <property type="match status" value="2"/>
</dbReference>
<reference evidence="2 3" key="1">
    <citation type="journal article" date="2024" name="Genome Biol. Evol.">
        <title>Chromosome-level genome assembly of the viviparous eelpout Zoarces viviparus.</title>
        <authorList>
            <person name="Fuhrmann N."/>
            <person name="Brasseur M.V."/>
            <person name="Bakowski C.E."/>
            <person name="Podsiadlowski L."/>
            <person name="Prost S."/>
            <person name="Krehenwinkel H."/>
            <person name="Mayer C."/>
        </authorList>
    </citation>
    <scope>NUCLEOTIDE SEQUENCE [LARGE SCALE GENOMIC DNA]</scope>
    <source>
        <strain evidence="2">NO-MEL_2022_Ind0_liver</strain>
    </source>
</reference>
<name>A0AAW1EJW2_ZOAVI</name>
<keyword evidence="3" id="KW-1185">Reference proteome</keyword>
<comment type="caution">
    <text evidence="2">The sequence shown here is derived from an EMBL/GenBank/DDBJ whole genome shotgun (WGS) entry which is preliminary data.</text>
</comment>
<dbReference type="InterPro" id="IPR019956">
    <property type="entry name" value="Ubiquitin_dom"/>
</dbReference>
<organism evidence="2 3">
    <name type="scientific">Zoarces viviparus</name>
    <name type="common">Viviparous eelpout</name>
    <name type="synonym">Blennius viviparus</name>
    <dbReference type="NCBI Taxonomy" id="48416"/>
    <lineage>
        <taxon>Eukaryota</taxon>
        <taxon>Metazoa</taxon>
        <taxon>Chordata</taxon>
        <taxon>Craniata</taxon>
        <taxon>Vertebrata</taxon>
        <taxon>Euteleostomi</taxon>
        <taxon>Actinopterygii</taxon>
        <taxon>Neopterygii</taxon>
        <taxon>Teleostei</taxon>
        <taxon>Neoteleostei</taxon>
        <taxon>Acanthomorphata</taxon>
        <taxon>Eupercaria</taxon>
        <taxon>Perciformes</taxon>
        <taxon>Cottioidei</taxon>
        <taxon>Zoarcales</taxon>
        <taxon>Zoarcidae</taxon>
        <taxon>Zoarcinae</taxon>
        <taxon>Zoarces</taxon>
    </lineage>
</organism>
<dbReference type="Proteomes" id="UP001488805">
    <property type="component" value="Unassembled WGS sequence"/>
</dbReference>
<dbReference type="InterPro" id="IPR050158">
    <property type="entry name" value="Ubiquitin_ubiquitin-like"/>
</dbReference>
<proteinExistence type="predicted"/>
<evidence type="ECO:0000313" key="3">
    <source>
        <dbReference type="Proteomes" id="UP001488805"/>
    </source>
</evidence>
<dbReference type="SMART" id="SM00213">
    <property type="entry name" value="UBQ"/>
    <property type="match status" value="2"/>
</dbReference>
<dbReference type="SUPFAM" id="SSF54236">
    <property type="entry name" value="Ubiquitin-like"/>
    <property type="match status" value="2"/>
</dbReference>
<dbReference type="InterPro" id="IPR029071">
    <property type="entry name" value="Ubiquitin-like_domsf"/>
</dbReference>
<feature type="domain" description="Ubiquitin-like" evidence="1">
    <location>
        <begin position="1"/>
        <end position="80"/>
    </location>
</feature>
<dbReference type="InterPro" id="IPR000626">
    <property type="entry name" value="Ubiquitin-like_dom"/>
</dbReference>
<gene>
    <name evidence="2" type="ORF">VZT92_019194</name>
</gene>
<dbReference type="Pfam" id="PF00240">
    <property type="entry name" value="ubiquitin"/>
    <property type="match status" value="2"/>
</dbReference>
<evidence type="ECO:0000259" key="1">
    <source>
        <dbReference type="PROSITE" id="PS50053"/>
    </source>
</evidence>
<accession>A0AAW1EJW2</accession>
<dbReference type="CDD" id="cd17039">
    <property type="entry name" value="Ubl_ubiquitin_like"/>
    <property type="match status" value="1"/>
</dbReference>